<name>A0ABY8VZ69_9MYCO</name>
<evidence type="ECO:0000259" key="1">
    <source>
        <dbReference type="Pfam" id="PF03033"/>
    </source>
</evidence>
<protein>
    <submittedName>
        <fullName evidence="3">Glycosyltransferase</fullName>
        <ecNumber evidence="3">2.4.-.-</ecNumber>
    </submittedName>
</protein>
<dbReference type="PANTHER" id="PTHR48050">
    <property type="entry name" value="STEROL 3-BETA-GLUCOSYLTRANSFERASE"/>
    <property type="match status" value="1"/>
</dbReference>
<evidence type="ECO:0000259" key="2">
    <source>
        <dbReference type="Pfam" id="PF06722"/>
    </source>
</evidence>
<keyword evidence="4" id="KW-1185">Reference proteome</keyword>
<dbReference type="SUPFAM" id="SSF53756">
    <property type="entry name" value="UDP-Glycosyltransferase/glycogen phosphorylase"/>
    <property type="match status" value="1"/>
</dbReference>
<keyword evidence="3" id="KW-0328">Glycosyltransferase</keyword>
<dbReference type="Pfam" id="PF03033">
    <property type="entry name" value="Glyco_transf_28"/>
    <property type="match status" value="1"/>
</dbReference>
<organism evidence="3 4">
    <name type="scientific">Candidatus Mycobacterium wuenschmannii</name>
    <dbReference type="NCBI Taxonomy" id="3027808"/>
    <lineage>
        <taxon>Bacteria</taxon>
        <taxon>Bacillati</taxon>
        <taxon>Actinomycetota</taxon>
        <taxon>Actinomycetes</taxon>
        <taxon>Mycobacteriales</taxon>
        <taxon>Mycobacteriaceae</taxon>
        <taxon>Mycobacterium</taxon>
    </lineage>
</organism>
<proteinExistence type="predicted"/>
<dbReference type="InterPro" id="IPR050426">
    <property type="entry name" value="Glycosyltransferase_28"/>
</dbReference>
<feature type="domain" description="Glycosyltransferase family 28 N-terminal" evidence="1">
    <location>
        <begin position="3"/>
        <end position="97"/>
    </location>
</feature>
<dbReference type="RefSeq" id="WP_285189392.1">
    <property type="nucleotide sequence ID" value="NZ_CP126981.1"/>
</dbReference>
<dbReference type="EMBL" id="CP126981">
    <property type="protein sequence ID" value="WIM88925.1"/>
    <property type="molecule type" value="Genomic_DNA"/>
</dbReference>
<dbReference type="InterPro" id="IPR002213">
    <property type="entry name" value="UDP_glucos_trans"/>
</dbReference>
<evidence type="ECO:0000313" key="3">
    <source>
        <dbReference type="EMBL" id="WIM88925.1"/>
    </source>
</evidence>
<dbReference type="Proteomes" id="UP001236585">
    <property type="component" value="Chromosome"/>
</dbReference>
<dbReference type="PANTHER" id="PTHR48050:SF13">
    <property type="entry name" value="STEROL 3-BETA-GLUCOSYLTRANSFERASE UGT80A2"/>
    <property type="match status" value="1"/>
</dbReference>
<dbReference type="GO" id="GO:0016757">
    <property type="term" value="F:glycosyltransferase activity"/>
    <property type="evidence" value="ECO:0007669"/>
    <property type="project" value="UniProtKB-KW"/>
</dbReference>
<reference evidence="3 4" key="1">
    <citation type="journal article" date="2023" name="Microbiol. Resour. Announc.">
        <title>Complete Genome Sequence of Mycobacterium wuenschmanii, a novel Nontuberculous Mycobacterium Isolated from a captive population of Amazon Milk Frogs.</title>
        <authorList>
            <person name="Hicks J."/>
            <person name="Zeineldin M."/>
            <person name="Ward H."/>
            <person name="Wuenschmann A."/>
            <person name="Camp P."/>
            <person name="Farrell D."/>
            <person name="Lehman K."/>
            <person name="Thacker T."/>
            <person name="Cuthbert E."/>
        </authorList>
    </citation>
    <scope>NUCLEOTIDE SEQUENCE [LARGE SCALE GENOMIC DNA]</scope>
    <source>
        <strain evidence="3 4">Wuenschmanii</strain>
    </source>
</reference>
<gene>
    <name evidence="3" type="ORF">PT015_05465</name>
</gene>
<dbReference type="EC" id="2.4.-.-" evidence="3"/>
<dbReference type="Gene3D" id="3.40.50.2000">
    <property type="entry name" value="Glycogen Phosphorylase B"/>
    <property type="match status" value="2"/>
</dbReference>
<dbReference type="CDD" id="cd03784">
    <property type="entry name" value="GT1_Gtf-like"/>
    <property type="match status" value="1"/>
</dbReference>
<accession>A0ABY8VZ69</accession>
<dbReference type="InterPro" id="IPR004276">
    <property type="entry name" value="GlycoTrans_28_N"/>
</dbReference>
<evidence type="ECO:0000313" key="4">
    <source>
        <dbReference type="Proteomes" id="UP001236585"/>
    </source>
</evidence>
<sequence>MKFVVAAYGSRGDIEPCIAVAGELQRRGHDVQMAVTVPADLRSHVEATGLSTQPYGQDWQELLATDDFTRMLRNPMSTIPQAVDYVARVNAEKTAALAALADGADLVVAGMTEQETAAKVAERYRIPVAALHFFPAQILPQGASWPDHEPDRALQIQAYDEICIPGLAAGWGDGADRRPFVGALTLQLPTDTDDDVASWISAGSPPVYFGFGSMPVAGPAEMVAVIGAACARTDVRALICLGPNYFDESPDSAQVKTIRDANHAAVFPACRAVVHHGGAGTTAAGMRAGAPSLVLWSGLDQPVWATSVAHLGVGFGRRFSESTLDTLTADLQAILSRSYSEQARSGAPQMTSPAESLTRAADLLEEAATRGSQD</sequence>
<feature type="domain" description="Erythromycin biosynthesis protein CIII-like C-terminal" evidence="2">
    <location>
        <begin position="264"/>
        <end position="350"/>
    </location>
</feature>
<keyword evidence="3" id="KW-0808">Transferase</keyword>
<dbReference type="Pfam" id="PF06722">
    <property type="entry name" value="EryCIII-like_C"/>
    <property type="match status" value="1"/>
</dbReference>
<dbReference type="InterPro" id="IPR010610">
    <property type="entry name" value="EryCIII-like_C"/>
</dbReference>